<dbReference type="EMBL" id="OX596101">
    <property type="protein sequence ID" value="CAM9773456.1"/>
    <property type="molecule type" value="Genomic_DNA"/>
</dbReference>
<gene>
    <name evidence="1" type="ORF">MRATA1EN22A_LOCUS7255</name>
</gene>
<evidence type="ECO:0000313" key="2">
    <source>
        <dbReference type="Proteomes" id="UP001162501"/>
    </source>
</evidence>
<organism evidence="1 2">
    <name type="scientific">Rangifer tarandus platyrhynchus</name>
    <name type="common">Svalbard reindeer</name>
    <dbReference type="NCBI Taxonomy" id="3082113"/>
    <lineage>
        <taxon>Eukaryota</taxon>
        <taxon>Metazoa</taxon>
        <taxon>Chordata</taxon>
        <taxon>Craniata</taxon>
        <taxon>Vertebrata</taxon>
        <taxon>Euteleostomi</taxon>
        <taxon>Mammalia</taxon>
        <taxon>Eutheria</taxon>
        <taxon>Laurasiatheria</taxon>
        <taxon>Artiodactyla</taxon>
        <taxon>Ruminantia</taxon>
        <taxon>Pecora</taxon>
        <taxon>Cervidae</taxon>
        <taxon>Odocoileinae</taxon>
        <taxon>Rangifer</taxon>
    </lineage>
</organism>
<accession>A0AC59YLG2</accession>
<reference evidence="1" key="2">
    <citation type="submission" date="2025-03" db="EMBL/GenBank/DDBJ databases">
        <authorList>
            <consortium name="ELIXIR-Norway"/>
            <consortium name="Elixir Norway"/>
        </authorList>
    </citation>
    <scope>NUCLEOTIDE SEQUENCE</scope>
</reference>
<evidence type="ECO:0000313" key="1">
    <source>
        <dbReference type="EMBL" id="CAM9773456.1"/>
    </source>
</evidence>
<sequence length="140" mass="14977">MLIAIYLLLKRGIQSISASPSAPQVRRNTNQSLVQPFRKLGHQTPTLLLPPNMRPPGAPGPDCRATAVLAGSLVPSHASSTNAPSQGRVTSHSDSPQKAGTSDAMSWENAAILCLVVQSEAHTKNCRVREKTWFLADSLV</sequence>
<dbReference type="Proteomes" id="UP001162501">
    <property type="component" value="Chromosome 17"/>
</dbReference>
<name>A0AC59YLG2_RANTA</name>
<reference evidence="1" key="1">
    <citation type="submission" date="2023-05" db="EMBL/GenBank/DDBJ databases">
        <authorList>
            <consortium name="ELIXIR-Norway"/>
        </authorList>
    </citation>
    <scope>NUCLEOTIDE SEQUENCE</scope>
</reference>
<proteinExistence type="predicted"/>
<protein>
    <submittedName>
        <fullName evidence="1">Uncharacterized protein</fullName>
    </submittedName>
</protein>